<feature type="active site" description="Charge relay system" evidence="6">
    <location>
        <position position="311"/>
    </location>
</feature>
<dbReference type="SUPFAM" id="SSF141986">
    <property type="entry name" value="LD-carboxypeptidase A C-terminal domain-like"/>
    <property type="match status" value="1"/>
</dbReference>
<dbReference type="InterPro" id="IPR040921">
    <property type="entry name" value="Peptidase_S66C"/>
</dbReference>
<keyword evidence="3" id="KW-0645">Protease</keyword>
<dbReference type="Pfam" id="PF02016">
    <property type="entry name" value="Peptidase_S66"/>
    <property type="match status" value="1"/>
</dbReference>
<evidence type="ECO:0000259" key="8">
    <source>
        <dbReference type="Pfam" id="PF17676"/>
    </source>
</evidence>
<keyword evidence="4" id="KW-0378">Hydrolase</keyword>
<evidence type="ECO:0000256" key="4">
    <source>
        <dbReference type="ARBA" id="ARBA00022801"/>
    </source>
</evidence>
<dbReference type="InterPro" id="IPR029062">
    <property type="entry name" value="Class_I_gatase-like"/>
</dbReference>
<keyword evidence="5" id="KW-0720">Serine protease</keyword>
<evidence type="ECO:0000256" key="3">
    <source>
        <dbReference type="ARBA" id="ARBA00022670"/>
    </source>
</evidence>
<evidence type="ECO:0000256" key="2">
    <source>
        <dbReference type="ARBA" id="ARBA00022645"/>
    </source>
</evidence>
<dbReference type="InterPro" id="IPR003507">
    <property type="entry name" value="S66_fam"/>
</dbReference>
<evidence type="ECO:0000313" key="9">
    <source>
        <dbReference type="EMBL" id="NDY90106.1"/>
    </source>
</evidence>
<feature type="active site" description="Charge relay system" evidence="6">
    <location>
        <position position="241"/>
    </location>
</feature>
<evidence type="ECO:0000256" key="1">
    <source>
        <dbReference type="ARBA" id="ARBA00010233"/>
    </source>
</evidence>
<keyword evidence="10" id="KW-1185">Reference proteome</keyword>
<dbReference type="GO" id="GO:0004180">
    <property type="term" value="F:carboxypeptidase activity"/>
    <property type="evidence" value="ECO:0007669"/>
    <property type="project" value="UniProtKB-KW"/>
</dbReference>
<accession>A0A7C9TK60</accession>
<dbReference type="InterPro" id="IPR027478">
    <property type="entry name" value="LdcA_N"/>
</dbReference>
<sequence length="337" mass="36205">MNAPARAASSVPPAHDAVPEVAGPQVAAHDDAHHDRPAVSDAPLRLTVFSPSGVVAQAAPLRRAVKRLKALGFEVALDPSALARRQRFAGTDDDRLEALHRVAAQAPDVALASRGGYGLTRLLDRLDWPLLARSVAQGTRWVGYSDVTALQLGLLAHTGATSWAGPMAVDDFGRDTLDEVTPDCFREAMTGELEAVGFRTEAGFAGLEAEGLLWGGNLSMVASLLSTPHWPQVQGGLLFLEDVAEHPYRVERLLLQLHQAGVLHQQRAILLGAFSAWRPSPLDRGYNLKTVVSHLRSVCPTPILTGLPFGHVDTKICLPVGRVVSLQVQARDVLLSW</sequence>
<protein>
    <submittedName>
        <fullName evidence="9">LD-carboxypeptidase</fullName>
    </submittedName>
</protein>
<keyword evidence="2 9" id="KW-0121">Carboxypeptidase</keyword>
<evidence type="ECO:0000256" key="6">
    <source>
        <dbReference type="PIRSR" id="PIRSR028757-1"/>
    </source>
</evidence>
<evidence type="ECO:0000259" key="7">
    <source>
        <dbReference type="Pfam" id="PF02016"/>
    </source>
</evidence>
<feature type="active site" description="Nucleophile" evidence="6">
    <location>
        <position position="145"/>
    </location>
</feature>
<dbReference type="InterPro" id="IPR040449">
    <property type="entry name" value="Peptidase_S66_N"/>
</dbReference>
<gene>
    <name evidence="9" type="ORF">G3A44_02745</name>
</gene>
<comment type="similarity">
    <text evidence="1">Belongs to the peptidase S66 family.</text>
</comment>
<feature type="domain" description="LD-carboxypeptidase N-terminal" evidence="7">
    <location>
        <begin position="48"/>
        <end position="165"/>
    </location>
</feature>
<dbReference type="GO" id="GO:0008236">
    <property type="term" value="F:serine-type peptidase activity"/>
    <property type="evidence" value="ECO:0007669"/>
    <property type="project" value="UniProtKB-KW"/>
</dbReference>
<dbReference type="SUPFAM" id="SSF52317">
    <property type="entry name" value="Class I glutamine amidotransferase-like"/>
    <property type="match status" value="1"/>
</dbReference>
<evidence type="ECO:0000313" key="10">
    <source>
        <dbReference type="Proteomes" id="UP000484255"/>
    </source>
</evidence>
<dbReference type="InterPro" id="IPR027461">
    <property type="entry name" value="Carboxypeptidase_A_C_sf"/>
</dbReference>
<dbReference type="Gene3D" id="3.50.30.60">
    <property type="entry name" value="LD-carboxypeptidase A C-terminal domain-like"/>
    <property type="match status" value="1"/>
</dbReference>
<proteinExistence type="inferred from homology"/>
<dbReference type="CDD" id="cd07025">
    <property type="entry name" value="Peptidase_S66"/>
    <property type="match status" value="1"/>
</dbReference>
<reference evidence="9 10" key="1">
    <citation type="submission" date="2020-02" db="EMBL/GenBank/DDBJ databases">
        <title>Ideonella bacterium strain TBM-1.</title>
        <authorList>
            <person name="Chen W.-M."/>
        </authorList>
    </citation>
    <scope>NUCLEOTIDE SEQUENCE [LARGE SCALE GENOMIC DNA]</scope>
    <source>
        <strain evidence="9 10">TBM-1</strain>
    </source>
</reference>
<dbReference type="RefSeq" id="WP_163455956.1">
    <property type="nucleotide sequence ID" value="NZ_JAAGOH010000002.1"/>
</dbReference>
<dbReference type="PANTHER" id="PTHR30237:SF2">
    <property type="entry name" value="MUREIN TETRAPEPTIDE CARBOXYPEPTIDASE"/>
    <property type="match status" value="1"/>
</dbReference>
<dbReference type="Pfam" id="PF17676">
    <property type="entry name" value="Peptidase_S66C"/>
    <property type="match status" value="1"/>
</dbReference>
<dbReference type="GO" id="GO:0006508">
    <property type="term" value="P:proteolysis"/>
    <property type="evidence" value="ECO:0007669"/>
    <property type="project" value="UniProtKB-KW"/>
</dbReference>
<organism evidence="9 10">
    <name type="scientific">Ideonella livida</name>
    <dbReference type="NCBI Taxonomy" id="2707176"/>
    <lineage>
        <taxon>Bacteria</taxon>
        <taxon>Pseudomonadati</taxon>
        <taxon>Pseudomonadota</taxon>
        <taxon>Betaproteobacteria</taxon>
        <taxon>Burkholderiales</taxon>
        <taxon>Sphaerotilaceae</taxon>
        <taxon>Ideonella</taxon>
    </lineage>
</organism>
<comment type="caution">
    <text evidence="9">The sequence shown here is derived from an EMBL/GenBank/DDBJ whole genome shotgun (WGS) entry which is preliminary data.</text>
</comment>
<feature type="domain" description="LD-carboxypeptidase C-terminal" evidence="8">
    <location>
        <begin position="210"/>
        <end position="326"/>
    </location>
</feature>
<dbReference type="AlphaFoldDB" id="A0A7C9TK60"/>
<dbReference type="PANTHER" id="PTHR30237">
    <property type="entry name" value="MURAMOYLTETRAPEPTIDE CARBOXYPEPTIDASE"/>
    <property type="match status" value="1"/>
</dbReference>
<dbReference type="Gene3D" id="3.40.50.10740">
    <property type="entry name" value="Class I glutamine amidotransferase-like"/>
    <property type="match status" value="1"/>
</dbReference>
<evidence type="ECO:0000256" key="5">
    <source>
        <dbReference type="ARBA" id="ARBA00022825"/>
    </source>
</evidence>
<dbReference type="Proteomes" id="UP000484255">
    <property type="component" value="Unassembled WGS sequence"/>
</dbReference>
<dbReference type="EMBL" id="JAAGOH010000002">
    <property type="protein sequence ID" value="NDY90106.1"/>
    <property type="molecule type" value="Genomic_DNA"/>
</dbReference>
<name>A0A7C9TK60_9BURK</name>
<dbReference type="PIRSF" id="PIRSF028757">
    <property type="entry name" value="LD-carboxypeptidase"/>
    <property type="match status" value="1"/>
</dbReference>